<evidence type="ECO:0000256" key="3">
    <source>
        <dbReference type="ARBA" id="ARBA00022840"/>
    </source>
</evidence>
<gene>
    <name evidence="6" type="ORF">A6F65_01544</name>
</gene>
<dbReference type="AlphaFoldDB" id="A0A1C7D8S8"/>
<sequence length="215" mass="23653">MVVPPHHLPGLAYAASGPMLRGMDIHSQKRDLRAAMRRDRREHAAALPAQVSALVFSRPPAPLMELVREDAVIGLYHAVPGEAPAQSYARYFQDNGHKIALPRIEDGDGAMTFRIHTDPWELSDLVEGPHGTREPAADAEICTPDVVFVPLVAFTDNGWRLGQGGGYYDRFLSAHPVAAIGMAWDMQYVNSLPREPHDEPLTAIVTPTRIYGPYA</sequence>
<comment type="cofactor">
    <cofactor evidence="5">
        <name>Mg(2+)</name>
        <dbReference type="ChEBI" id="CHEBI:18420"/>
    </cofactor>
</comment>
<dbReference type="STRING" id="645517.A6F65_01544"/>
<protein>
    <recommendedName>
        <fullName evidence="5">5-formyltetrahydrofolate cyclo-ligase</fullName>
        <ecNumber evidence="5">6.3.3.2</ecNumber>
    </recommendedName>
</protein>
<feature type="binding site" evidence="4">
    <location>
        <position position="82"/>
    </location>
    <ligand>
        <name>substrate</name>
    </ligand>
</feature>
<evidence type="ECO:0000313" key="6">
    <source>
        <dbReference type="EMBL" id="ANU07845.1"/>
    </source>
</evidence>
<keyword evidence="6" id="KW-0436">Ligase</keyword>
<comment type="similarity">
    <text evidence="1 5">Belongs to the 5-formyltetrahydrofolate cyclo-ligase family.</text>
</comment>
<keyword evidence="2 4" id="KW-0547">Nucleotide-binding</keyword>
<dbReference type="GO" id="GO:0009396">
    <property type="term" value="P:folic acid-containing compound biosynthetic process"/>
    <property type="evidence" value="ECO:0007669"/>
    <property type="project" value="TreeGrafter"/>
</dbReference>
<name>A0A1C7D8S8_9SPHN</name>
<dbReference type="PANTHER" id="PTHR23407">
    <property type="entry name" value="ATPASE INHIBITOR/5-FORMYLTETRAHYDROFOLATE CYCLO-LIGASE"/>
    <property type="match status" value="1"/>
</dbReference>
<feature type="binding site" evidence="4">
    <location>
        <begin position="160"/>
        <end position="168"/>
    </location>
    <ligand>
        <name>ATP</name>
        <dbReference type="ChEBI" id="CHEBI:30616"/>
    </ligand>
</feature>
<organism evidence="6 7">
    <name type="scientific">Paraurantiacibacter namhicola</name>
    <dbReference type="NCBI Taxonomy" id="645517"/>
    <lineage>
        <taxon>Bacteria</taxon>
        <taxon>Pseudomonadati</taxon>
        <taxon>Pseudomonadota</taxon>
        <taxon>Alphaproteobacteria</taxon>
        <taxon>Sphingomonadales</taxon>
        <taxon>Erythrobacteraceae</taxon>
        <taxon>Paraurantiacibacter</taxon>
    </lineage>
</organism>
<dbReference type="PIRSF" id="PIRSF006806">
    <property type="entry name" value="FTHF_cligase"/>
    <property type="match status" value="1"/>
</dbReference>
<keyword evidence="5" id="KW-0460">Magnesium</keyword>
<dbReference type="PANTHER" id="PTHR23407:SF1">
    <property type="entry name" value="5-FORMYLTETRAHYDROFOLATE CYCLO-LIGASE"/>
    <property type="match status" value="1"/>
</dbReference>
<keyword evidence="3 4" id="KW-0067">ATP-binding</keyword>
<dbReference type="EC" id="6.3.3.2" evidence="5"/>
<accession>A0A1C7D8S8</accession>
<comment type="catalytic activity">
    <reaction evidence="5">
        <text>(6S)-5-formyl-5,6,7,8-tetrahydrofolate + ATP = (6R)-5,10-methenyltetrahydrofolate + ADP + phosphate</text>
        <dbReference type="Rhea" id="RHEA:10488"/>
        <dbReference type="ChEBI" id="CHEBI:30616"/>
        <dbReference type="ChEBI" id="CHEBI:43474"/>
        <dbReference type="ChEBI" id="CHEBI:57455"/>
        <dbReference type="ChEBI" id="CHEBI:57457"/>
        <dbReference type="ChEBI" id="CHEBI:456216"/>
        <dbReference type="EC" id="6.3.3.2"/>
    </reaction>
</comment>
<keyword evidence="5" id="KW-0479">Metal-binding</keyword>
<dbReference type="Proteomes" id="UP000092698">
    <property type="component" value="Chromosome"/>
</dbReference>
<dbReference type="KEGG" id="anh:A6F65_01544"/>
<evidence type="ECO:0000256" key="4">
    <source>
        <dbReference type="PIRSR" id="PIRSR006806-1"/>
    </source>
</evidence>
<evidence type="ECO:0000256" key="5">
    <source>
        <dbReference type="RuleBase" id="RU361279"/>
    </source>
</evidence>
<dbReference type="GO" id="GO:0046872">
    <property type="term" value="F:metal ion binding"/>
    <property type="evidence" value="ECO:0007669"/>
    <property type="project" value="UniProtKB-KW"/>
</dbReference>
<proteinExistence type="inferred from homology"/>
<feature type="binding site" evidence="4">
    <location>
        <begin position="29"/>
        <end position="33"/>
    </location>
    <ligand>
        <name>ATP</name>
        <dbReference type="ChEBI" id="CHEBI:30616"/>
    </ligand>
</feature>
<keyword evidence="7" id="KW-1185">Reference proteome</keyword>
<dbReference type="GO" id="GO:0005524">
    <property type="term" value="F:ATP binding"/>
    <property type="evidence" value="ECO:0007669"/>
    <property type="project" value="UniProtKB-KW"/>
</dbReference>
<dbReference type="SUPFAM" id="SSF100950">
    <property type="entry name" value="NagB/RpiA/CoA transferase-like"/>
    <property type="match status" value="1"/>
</dbReference>
<evidence type="ECO:0000313" key="7">
    <source>
        <dbReference type="Proteomes" id="UP000092698"/>
    </source>
</evidence>
<dbReference type="Gene3D" id="3.40.50.10420">
    <property type="entry name" value="NagB/RpiA/CoA transferase-like"/>
    <property type="match status" value="1"/>
</dbReference>
<dbReference type="Pfam" id="PF01812">
    <property type="entry name" value="5-FTHF_cyc-lig"/>
    <property type="match status" value="1"/>
</dbReference>
<dbReference type="PATRIC" id="fig|645517.4.peg.1535"/>
<dbReference type="InterPro" id="IPR024185">
    <property type="entry name" value="FTHF_cligase-like_sf"/>
</dbReference>
<dbReference type="InterPro" id="IPR037171">
    <property type="entry name" value="NagB/RpiA_transferase-like"/>
</dbReference>
<dbReference type="EMBL" id="CP016545">
    <property type="protein sequence ID" value="ANU07845.1"/>
    <property type="molecule type" value="Genomic_DNA"/>
</dbReference>
<evidence type="ECO:0000256" key="1">
    <source>
        <dbReference type="ARBA" id="ARBA00010638"/>
    </source>
</evidence>
<dbReference type="GO" id="GO:0035999">
    <property type="term" value="P:tetrahydrofolate interconversion"/>
    <property type="evidence" value="ECO:0007669"/>
    <property type="project" value="TreeGrafter"/>
</dbReference>
<dbReference type="GO" id="GO:0030272">
    <property type="term" value="F:5-formyltetrahydrofolate cyclo-ligase activity"/>
    <property type="evidence" value="ECO:0007669"/>
    <property type="project" value="UniProtKB-EC"/>
</dbReference>
<reference evidence="6 7" key="1">
    <citation type="submission" date="2016-07" db="EMBL/GenBank/DDBJ databases">
        <title>Complete genome sequence of Altererythrobacter namhicola JCM 16345T, containing esterase-encoding genes.</title>
        <authorList>
            <person name="Cheng H."/>
            <person name="Wu Y.-H."/>
            <person name="Jian S.-L."/>
            <person name="Huo Y.-Y."/>
            <person name="Wang C.-S."/>
            <person name="Xu X.-W."/>
        </authorList>
    </citation>
    <scope>NUCLEOTIDE SEQUENCE [LARGE SCALE GENOMIC DNA]</scope>
    <source>
        <strain evidence="6 7">JCM 16345</strain>
    </source>
</reference>
<dbReference type="InterPro" id="IPR002698">
    <property type="entry name" value="FTHF_cligase"/>
</dbReference>
<evidence type="ECO:0000256" key="2">
    <source>
        <dbReference type="ARBA" id="ARBA00022741"/>
    </source>
</evidence>
<dbReference type="NCBIfam" id="TIGR02727">
    <property type="entry name" value="MTHFS_bact"/>
    <property type="match status" value="1"/>
</dbReference>